<reference evidence="2 3" key="1">
    <citation type="submission" date="2021-01" db="EMBL/GenBank/DDBJ databases">
        <title>Whole genome shotgun sequence of Planobispora siamensis NBRC 107568.</title>
        <authorList>
            <person name="Komaki H."/>
            <person name="Tamura T."/>
        </authorList>
    </citation>
    <scope>NUCLEOTIDE SEQUENCE [LARGE SCALE GENOMIC DNA]</scope>
    <source>
        <strain evidence="2 3">NBRC 107568</strain>
    </source>
</reference>
<feature type="domain" description="Bacterial mobilisation" evidence="1">
    <location>
        <begin position="77"/>
        <end position="107"/>
    </location>
</feature>
<evidence type="ECO:0000313" key="3">
    <source>
        <dbReference type="Proteomes" id="UP000619788"/>
    </source>
</evidence>
<gene>
    <name evidence="2" type="ORF">Psi01_82860</name>
</gene>
<keyword evidence="3" id="KW-1185">Reference proteome</keyword>
<organism evidence="2 3">
    <name type="scientific">Planobispora siamensis</name>
    <dbReference type="NCBI Taxonomy" id="936338"/>
    <lineage>
        <taxon>Bacteria</taxon>
        <taxon>Bacillati</taxon>
        <taxon>Actinomycetota</taxon>
        <taxon>Actinomycetes</taxon>
        <taxon>Streptosporangiales</taxon>
        <taxon>Streptosporangiaceae</taxon>
        <taxon>Planobispora</taxon>
    </lineage>
</organism>
<dbReference type="InterPro" id="IPR008687">
    <property type="entry name" value="MobC"/>
</dbReference>
<evidence type="ECO:0000313" key="2">
    <source>
        <dbReference type="EMBL" id="GIH97656.1"/>
    </source>
</evidence>
<protein>
    <recommendedName>
        <fullName evidence="1">Bacterial mobilisation domain-containing protein</fullName>
    </recommendedName>
</protein>
<dbReference type="EMBL" id="BOOJ01000092">
    <property type="protein sequence ID" value="GIH97656.1"/>
    <property type="molecule type" value="Genomic_DNA"/>
</dbReference>
<sequence length="194" mass="20960">MVGRRGRGRVPREHRVGPLRLSAMELAVLTLAAERKGMEVGAYVTEVALAVAQEELTPAPVDRRAQLVEFIQARVTLNRIGNNLNQAARALNGGAEASELAQVLGLVQRTVLRVEEAAATIAGEWNPLRRSAYQKRSRSGGACGRGQVGVRVLGVSSVRPWRRVVTMVLGCCGPVTRRRLVYAVETLAARCGVE</sequence>
<proteinExistence type="predicted"/>
<comment type="caution">
    <text evidence="2">The sequence shown here is derived from an EMBL/GenBank/DDBJ whole genome shotgun (WGS) entry which is preliminary data.</text>
</comment>
<evidence type="ECO:0000259" key="1">
    <source>
        <dbReference type="Pfam" id="PF05713"/>
    </source>
</evidence>
<dbReference type="AlphaFoldDB" id="A0A8J3SRQ8"/>
<accession>A0A8J3SRQ8</accession>
<name>A0A8J3SRQ8_9ACTN</name>
<dbReference type="Proteomes" id="UP000619788">
    <property type="component" value="Unassembled WGS sequence"/>
</dbReference>
<dbReference type="Pfam" id="PF05713">
    <property type="entry name" value="MobC"/>
    <property type="match status" value="1"/>
</dbReference>